<protein>
    <recommendedName>
        <fullName evidence="5">Receptor ligand binding region domain-containing protein</fullName>
    </recommendedName>
</protein>
<accession>A0A7R9HNV9</accession>
<proteinExistence type="predicted"/>
<feature type="domain" description="Receptor ligand binding region" evidence="5">
    <location>
        <begin position="35"/>
        <end position="114"/>
    </location>
</feature>
<dbReference type="GO" id="GO:0016020">
    <property type="term" value="C:membrane"/>
    <property type="evidence" value="ECO:0007669"/>
    <property type="project" value="UniProtKB-SubCell"/>
</dbReference>
<keyword evidence="2" id="KW-0812">Transmembrane</keyword>
<gene>
    <name evidence="6" type="ORF">TMSB3V08_LOCUS6032</name>
</gene>
<reference evidence="6" key="1">
    <citation type="submission" date="2020-11" db="EMBL/GenBank/DDBJ databases">
        <authorList>
            <person name="Tran Van P."/>
        </authorList>
    </citation>
    <scope>NUCLEOTIDE SEQUENCE</scope>
</reference>
<evidence type="ECO:0000256" key="1">
    <source>
        <dbReference type="ARBA" id="ARBA00004370"/>
    </source>
</evidence>
<evidence type="ECO:0000256" key="4">
    <source>
        <dbReference type="ARBA" id="ARBA00023136"/>
    </source>
</evidence>
<dbReference type="EMBL" id="OB794015">
    <property type="protein sequence ID" value="CAD7429252.1"/>
    <property type="molecule type" value="Genomic_DNA"/>
</dbReference>
<dbReference type="Pfam" id="PF01094">
    <property type="entry name" value="ANF_receptor"/>
    <property type="match status" value="1"/>
</dbReference>
<dbReference type="InterPro" id="IPR028082">
    <property type="entry name" value="Peripla_BP_I"/>
</dbReference>
<sequence length="182" mass="20078">MWPPLEGVARRFVTKVCRVIFDTPVNSVYDKSRLELINNDPELLPRVELVLKWNDTLGERVKTTQAVVEMLCEGVSAFFGPEGTCNVEAIVAQSRNVPMISYVSTNSFLASPVTSRQVKSTQSRRSMFRTVCLSSIVSPESLNLLCGSFVCFRRLTLPDVERPVASAVLGTSGQKGTKAPHN</sequence>
<dbReference type="Gene3D" id="3.40.50.2300">
    <property type="match status" value="1"/>
</dbReference>
<evidence type="ECO:0000313" key="6">
    <source>
        <dbReference type="EMBL" id="CAD7429252.1"/>
    </source>
</evidence>
<organism evidence="6">
    <name type="scientific">Timema monikensis</name>
    <dbReference type="NCBI Taxonomy" id="170555"/>
    <lineage>
        <taxon>Eukaryota</taxon>
        <taxon>Metazoa</taxon>
        <taxon>Ecdysozoa</taxon>
        <taxon>Arthropoda</taxon>
        <taxon>Hexapoda</taxon>
        <taxon>Insecta</taxon>
        <taxon>Pterygota</taxon>
        <taxon>Neoptera</taxon>
        <taxon>Polyneoptera</taxon>
        <taxon>Phasmatodea</taxon>
        <taxon>Timematodea</taxon>
        <taxon>Timematoidea</taxon>
        <taxon>Timematidae</taxon>
        <taxon>Timema</taxon>
    </lineage>
</organism>
<evidence type="ECO:0000259" key="5">
    <source>
        <dbReference type="Pfam" id="PF01094"/>
    </source>
</evidence>
<dbReference type="InterPro" id="IPR001828">
    <property type="entry name" value="ANF_lig-bd_rcpt"/>
</dbReference>
<dbReference type="AlphaFoldDB" id="A0A7R9HNV9"/>
<comment type="subcellular location">
    <subcellularLocation>
        <location evidence="1">Membrane</location>
    </subcellularLocation>
</comment>
<evidence type="ECO:0000256" key="2">
    <source>
        <dbReference type="ARBA" id="ARBA00022692"/>
    </source>
</evidence>
<name>A0A7R9HNV9_9NEOP</name>
<keyword evidence="4" id="KW-0472">Membrane</keyword>
<keyword evidence="3" id="KW-1133">Transmembrane helix</keyword>
<evidence type="ECO:0000256" key="3">
    <source>
        <dbReference type="ARBA" id="ARBA00022989"/>
    </source>
</evidence>
<dbReference type="SUPFAM" id="SSF53822">
    <property type="entry name" value="Periplasmic binding protein-like I"/>
    <property type="match status" value="1"/>
</dbReference>